<gene>
    <name evidence="11" type="ORF">HMPREF0620_1605</name>
</gene>
<keyword evidence="6" id="KW-0406">Ion transport</keyword>
<evidence type="ECO:0000313" key="11">
    <source>
        <dbReference type="EMBL" id="EFT82920.1"/>
    </source>
</evidence>
<evidence type="ECO:0000256" key="8">
    <source>
        <dbReference type="ARBA" id="ARBA00035585"/>
    </source>
</evidence>
<dbReference type="AlphaFoldDB" id="E6K2D2"/>
<evidence type="ECO:0000256" key="5">
    <source>
        <dbReference type="ARBA" id="ARBA00023136"/>
    </source>
</evidence>
<keyword evidence="5 10" id="KW-0472">Membrane</keyword>
<organism evidence="11 12">
    <name type="scientific">Parascardovia denticolens DSM 10105 = JCM 12538</name>
    <dbReference type="NCBI Taxonomy" id="864564"/>
    <lineage>
        <taxon>Bacteria</taxon>
        <taxon>Bacillati</taxon>
        <taxon>Actinomycetota</taxon>
        <taxon>Actinomycetes</taxon>
        <taxon>Bifidobacteriales</taxon>
        <taxon>Bifidobacteriaceae</taxon>
        <taxon>Parascardovia</taxon>
    </lineage>
</organism>
<comment type="catalytic activity">
    <reaction evidence="8">
        <text>fluoride(in) = fluoride(out)</text>
        <dbReference type="Rhea" id="RHEA:76159"/>
        <dbReference type="ChEBI" id="CHEBI:17051"/>
    </reaction>
    <physiologicalReaction direction="left-to-right" evidence="8">
        <dbReference type="Rhea" id="RHEA:76160"/>
    </physiologicalReaction>
</comment>
<evidence type="ECO:0000256" key="2">
    <source>
        <dbReference type="ARBA" id="ARBA00022475"/>
    </source>
</evidence>
<name>E6K2D2_PARDN</name>
<feature type="transmembrane region" description="Helical" evidence="10">
    <location>
        <begin position="145"/>
        <end position="168"/>
    </location>
</feature>
<dbReference type="Proteomes" id="UP000004946">
    <property type="component" value="Chromosome"/>
</dbReference>
<dbReference type="PATRIC" id="fig|864564.6.peg.95"/>
<feature type="transmembrane region" description="Helical" evidence="10">
    <location>
        <begin position="16"/>
        <end position="35"/>
    </location>
</feature>
<dbReference type="KEGG" id="pdo:PSDT_0085"/>
<accession>E6K2D2</accession>
<dbReference type="InterPro" id="IPR003691">
    <property type="entry name" value="FluC"/>
</dbReference>
<feature type="transmembrane region" description="Helical" evidence="10">
    <location>
        <begin position="88"/>
        <end position="105"/>
    </location>
</feature>
<evidence type="ECO:0000256" key="3">
    <source>
        <dbReference type="ARBA" id="ARBA00022692"/>
    </source>
</evidence>
<dbReference type="PANTHER" id="PTHR28259">
    <property type="entry name" value="FLUORIDE EXPORT PROTEIN 1-RELATED"/>
    <property type="match status" value="1"/>
</dbReference>
<evidence type="ECO:0000313" key="12">
    <source>
        <dbReference type="Proteomes" id="UP000004946"/>
    </source>
</evidence>
<keyword evidence="12" id="KW-1185">Reference proteome</keyword>
<dbReference type="PANTHER" id="PTHR28259:SF1">
    <property type="entry name" value="FLUORIDE EXPORT PROTEIN 1-RELATED"/>
    <property type="match status" value="1"/>
</dbReference>
<sequence length="178" mass="18090">MTGTGARAGLNPLTDWSLYAAVFLGGCLGTALRYGLSLIPGLSAHDFATLLANLLASFIYAALTSFLAGTRAKTRWRDPHQREIINRTFGMGFCGGLSTMSTLAWESVQGFLGTAGAGGAIGSADSASAKALAASGAAKPAVALALAYLIATFACGLVCSYIGAYLGARIGKTSGERV</sequence>
<dbReference type="EMBL" id="AEON01000002">
    <property type="protein sequence ID" value="EFT82920.1"/>
    <property type="molecule type" value="Genomic_DNA"/>
</dbReference>
<keyword evidence="6" id="KW-0813">Transport</keyword>
<keyword evidence="6" id="KW-0407">Ion channel</keyword>
<evidence type="ECO:0000256" key="10">
    <source>
        <dbReference type="RuleBase" id="RU004340"/>
    </source>
</evidence>
<comment type="caution">
    <text evidence="11">The sequence shown here is derived from an EMBL/GenBank/DDBJ whole genome shotgun (WGS) entry which is preliminary data.</text>
</comment>
<dbReference type="GO" id="GO:1903425">
    <property type="term" value="F:fluoride transmembrane transporter activity"/>
    <property type="evidence" value="ECO:0007669"/>
    <property type="project" value="TreeGrafter"/>
</dbReference>
<feature type="transmembrane region" description="Helical" evidence="10">
    <location>
        <begin position="47"/>
        <end position="68"/>
    </location>
</feature>
<reference evidence="11 12" key="1">
    <citation type="submission" date="2010-12" db="EMBL/GenBank/DDBJ databases">
        <authorList>
            <person name="Muzny D."/>
            <person name="Qin X."/>
            <person name="Buhay C."/>
            <person name="Dugan-Rocha S."/>
            <person name="Ding Y."/>
            <person name="Chen G."/>
            <person name="Hawes A."/>
            <person name="Holder M."/>
            <person name="Jhangiani S."/>
            <person name="Johnson A."/>
            <person name="Khan Z."/>
            <person name="Li Z."/>
            <person name="Liu W."/>
            <person name="Liu X."/>
            <person name="Perez L."/>
            <person name="Shen H."/>
            <person name="Wang Q."/>
            <person name="Watt J."/>
            <person name="Xi L."/>
            <person name="Xin Y."/>
            <person name="Zhou J."/>
            <person name="Deng J."/>
            <person name="Jiang H."/>
            <person name="Liu Y."/>
            <person name="Qu J."/>
            <person name="Song X.-Z."/>
            <person name="Zhang L."/>
            <person name="Villasana D."/>
            <person name="Johnson A."/>
            <person name="Liu J."/>
            <person name="Liyanage D."/>
            <person name="Lorensuhewa L."/>
            <person name="Robinson T."/>
            <person name="Song A."/>
            <person name="Song B.-B."/>
            <person name="Dinh H."/>
            <person name="Thornton R."/>
            <person name="Coyle M."/>
            <person name="Francisco L."/>
            <person name="Jackson L."/>
            <person name="Javaid M."/>
            <person name="Korchina V."/>
            <person name="Kovar C."/>
            <person name="Mata R."/>
            <person name="Mathew T."/>
            <person name="Ngo R."/>
            <person name="Nguyen L."/>
            <person name="Nguyen N."/>
            <person name="Okwuonu G."/>
            <person name="Ongeri F."/>
            <person name="Pham C."/>
            <person name="Simmons D."/>
            <person name="Wilczek-Boney K."/>
            <person name="Hale W."/>
            <person name="Jakkamsetti A."/>
            <person name="Pham P."/>
            <person name="Ruth R."/>
            <person name="San Lucas F."/>
            <person name="Warren J."/>
            <person name="Zhang J."/>
            <person name="Zhao Z."/>
            <person name="Zhou C."/>
            <person name="Zhu D."/>
            <person name="Lee S."/>
            <person name="Bess C."/>
            <person name="Blankenburg K."/>
            <person name="Forbes L."/>
            <person name="Fu Q."/>
            <person name="Gubbala S."/>
            <person name="Hirani K."/>
            <person name="Jayaseelan J.C."/>
            <person name="Lara F."/>
            <person name="Munidasa M."/>
            <person name="Palculict T."/>
            <person name="Patil S."/>
            <person name="Pu L.-L."/>
            <person name="Saada N."/>
            <person name="Tang L."/>
            <person name="Weissenberger G."/>
            <person name="Zhu Y."/>
            <person name="Hemphill L."/>
            <person name="Shang Y."/>
            <person name="Youmans B."/>
            <person name="Ayvaz T."/>
            <person name="Ross M."/>
            <person name="Santibanez J."/>
            <person name="Aqrawi P."/>
            <person name="Gross S."/>
            <person name="Joshi V."/>
            <person name="Fowler G."/>
            <person name="Nazareth L."/>
            <person name="Reid J."/>
            <person name="Worley K."/>
            <person name="Petrosino J."/>
            <person name="Highlander S."/>
            <person name="Gibbs R."/>
        </authorList>
    </citation>
    <scope>NUCLEOTIDE SEQUENCE [LARGE SCALE GENOMIC DNA]</scope>
    <source>
        <strain evidence="11 12">DSM 10105</strain>
    </source>
</reference>
<evidence type="ECO:0000256" key="1">
    <source>
        <dbReference type="ARBA" id="ARBA00004651"/>
    </source>
</evidence>
<comment type="similarity">
    <text evidence="7 10">Belongs to the fluoride channel Fluc/FEX (TC 1.A.43) family.</text>
</comment>
<keyword evidence="2 10" id="KW-1003">Cell membrane</keyword>
<evidence type="ECO:0000256" key="7">
    <source>
        <dbReference type="ARBA" id="ARBA00035120"/>
    </source>
</evidence>
<dbReference type="GO" id="GO:0005886">
    <property type="term" value="C:plasma membrane"/>
    <property type="evidence" value="ECO:0007669"/>
    <property type="project" value="UniProtKB-SubCell"/>
</dbReference>
<comment type="subcellular location">
    <subcellularLocation>
        <location evidence="1">Cell membrane</location>
        <topology evidence="1">Multi-pass membrane protein</topology>
    </subcellularLocation>
</comment>
<keyword evidence="4 10" id="KW-1133">Transmembrane helix</keyword>
<keyword evidence="3 10" id="KW-0812">Transmembrane</keyword>
<dbReference type="PROSITE" id="PS51257">
    <property type="entry name" value="PROKAR_LIPOPROTEIN"/>
    <property type="match status" value="1"/>
</dbReference>
<dbReference type="eggNOG" id="COG0239">
    <property type="taxonomic scope" value="Bacteria"/>
</dbReference>
<protein>
    <recommendedName>
        <fullName evidence="10">Fluoride-specific ion channel</fullName>
    </recommendedName>
</protein>
<evidence type="ECO:0000256" key="6">
    <source>
        <dbReference type="ARBA" id="ARBA00023303"/>
    </source>
</evidence>
<evidence type="ECO:0000256" key="4">
    <source>
        <dbReference type="ARBA" id="ARBA00022989"/>
    </source>
</evidence>
<comment type="function">
    <text evidence="9">Fluoride-specific ion channel. Important for reducing fluoride concentration in the cell, thus reducing its toxicity.</text>
</comment>
<dbReference type="Pfam" id="PF02537">
    <property type="entry name" value="CRCB"/>
    <property type="match status" value="1"/>
</dbReference>
<dbReference type="RefSeq" id="WP_006289437.1">
    <property type="nucleotide sequence ID" value="NZ_AP012333.1"/>
</dbReference>
<proteinExistence type="inferred from homology"/>
<dbReference type="HOGENOM" id="CLU_114342_4_0_11"/>
<evidence type="ECO:0000256" key="9">
    <source>
        <dbReference type="ARBA" id="ARBA00049940"/>
    </source>
</evidence>